<keyword evidence="1" id="KW-0472">Membrane</keyword>
<reference evidence="2" key="1">
    <citation type="submission" date="2022-11" db="EMBL/GenBank/DDBJ databases">
        <authorList>
            <person name="Somphong A."/>
            <person name="Phongsopitanun W."/>
        </authorList>
    </citation>
    <scope>NUCLEOTIDE SEQUENCE</scope>
    <source>
        <strain evidence="2">Pm04-4</strain>
    </source>
</reference>
<dbReference type="EMBL" id="JAPNTZ010000004">
    <property type="protein sequence ID" value="MCY1138848.1"/>
    <property type="molecule type" value="Genomic_DNA"/>
</dbReference>
<evidence type="ECO:0000313" key="2">
    <source>
        <dbReference type="EMBL" id="MCY1138848.1"/>
    </source>
</evidence>
<evidence type="ECO:0008006" key="4">
    <source>
        <dbReference type="Google" id="ProtNLM"/>
    </source>
</evidence>
<proteinExistence type="predicted"/>
<keyword evidence="1" id="KW-1133">Transmembrane helix</keyword>
<protein>
    <recommendedName>
        <fullName evidence="4">DUF4367 domain-containing protein</fullName>
    </recommendedName>
</protein>
<gene>
    <name evidence="2" type="ORF">OWR29_12640</name>
</gene>
<sequence>MKRHPDDGVLRRLVDEPLGVADTDREHVATCPVCAEGLATARSDAAFAAGALHIDADPDVDAAWHRLASAKPGKSPRKSPRPWRSPIIAGAAAAVLLAGAGAAAAGDWFQIFKTERIAPVTVHQADLMAMPDLSSWGDVEITSRPKIHPVGNAAAAEKESGLDLPGVAALPRGVTGDPSYQAGQRISASFTFRAAKVTAFAKKQGETPPPMPTGLDGSSFRLTAGPGAAAVWSSKQDVPSLIVARAVAPTAYSTGVPFATARDYLLSLSGLPADVAKQLRTFTADGTTLPLHVMPEEMTSKPVDVGGAPATLLTSSDGVLSAVLWVRDGVVTAVAGSLSADEVLTVARGLR</sequence>
<comment type="caution">
    <text evidence="2">The sequence shown here is derived from an EMBL/GenBank/DDBJ whole genome shotgun (WGS) entry which is preliminary data.</text>
</comment>
<feature type="transmembrane region" description="Helical" evidence="1">
    <location>
        <begin position="87"/>
        <end position="109"/>
    </location>
</feature>
<organism evidence="2 3">
    <name type="scientific">Paractinoplanes pyxinae</name>
    <dbReference type="NCBI Taxonomy" id="2997416"/>
    <lineage>
        <taxon>Bacteria</taxon>
        <taxon>Bacillati</taxon>
        <taxon>Actinomycetota</taxon>
        <taxon>Actinomycetes</taxon>
        <taxon>Micromonosporales</taxon>
        <taxon>Micromonosporaceae</taxon>
        <taxon>Paractinoplanes</taxon>
    </lineage>
</organism>
<keyword evidence="3" id="KW-1185">Reference proteome</keyword>
<accession>A0ABT4AX83</accession>
<dbReference type="RefSeq" id="WP_267562886.1">
    <property type="nucleotide sequence ID" value="NZ_JAPNTZ010000004.1"/>
</dbReference>
<dbReference type="Proteomes" id="UP001151002">
    <property type="component" value="Unassembled WGS sequence"/>
</dbReference>
<evidence type="ECO:0000256" key="1">
    <source>
        <dbReference type="SAM" id="Phobius"/>
    </source>
</evidence>
<name>A0ABT4AX83_9ACTN</name>
<evidence type="ECO:0000313" key="3">
    <source>
        <dbReference type="Proteomes" id="UP001151002"/>
    </source>
</evidence>
<keyword evidence="1" id="KW-0812">Transmembrane</keyword>